<evidence type="ECO:0000313" key="2">
    <source>
        <dbReference type="Proteomes" id="UP000887565"/>
    </source>
</evidence>
<proteinExistence type="predicted"/>
<feature type="compositionally biased region" description="Basic and acidic residues" evidence="1">
    <location>
        <begin position="37"/>
        <end position="47"/>
    </location>
</feature>
<name>A0A915KA08_ROMCU</name>
<evidence type="ECO:0000256" key="1">
    <source>
        <dbReference type="SAM" id="MobiDB-lite"/>
    </source>
</evidence>
<dbReference type="Proteomes" id="UP000887565">
    <property type="component" value="Unplaced"/>
</dbReference>
<sequence>MKTNKVKCYCTKWGVINGGDDDSDPMMQNRGDFGSHWDHCSGHHDSESDFDGGNRNPHNRDQFVTDIEGSPDSWCQPSVTWRKLMRGGAMVIEQLVIQQLGSKGHNKGRFMSSASEQLRVSQETLRAHIAETVALS</sequence>
<organism evidence="2 3">
    <name type="scientific">Romanomermis culicivorax</name>
    <name type="common">Nematode worm</name>
    <dbReference type="NCBI Taxonomy" id="13658"/>
    <lineage>
        <taxon>Eukaryota</taxon>
        <taxon>Metazoa</taxon>
        <taxon>Ecdysozoa</taxon>
        <taxon>Nematoda</taxon>
        <taxon>Enoplea</taxon>
        <taxon>Dorylaimia</taxon>
        <taxon>Mermithida</taxon>
        <taxon>Mermithoidea</taxon>
        <taxon>Mermithidae</taxon>
        <taxon>Romanomermis</taxon>
    </lineage>
</organism>
<accession>A0A915KA08</accession>
<protein>
    <submittedName>
        <fullName evidence="3">Uncharacterized protein</fullName>
    </submittedName>
</protein>
<feature type="region of interest" description="Disordered" evidence="1">
    <location>
        <begin position="37"/>
        <end position="71"/>
    </location>
</feature>
<dbReference type="WBParaSite" id="nRc.2.0.1.t35532-RA">
    <property type="protein sequence ID" value="nRc.2.0.1.t35532-RA"/>
    <property type="gene ID" value="nRc.2.0.1.g35532"/>
</dbReference>
<keyword evidence="2" id="KW-1185">Reference proteome</keyword>
<evidence type="ECO:0000313" key="3">
    <source>
        <dbReference type="WBParaSite" id="nRc.2.0.1.t35532-RA"/>
    </source>
</evidence>
<reference evidence="3" key="1">
    <citation type="submission" date="2022-11" db="UniProtKB">
        <authorList>
            <consortium name="WormBaseParasite"/>
        </authorList>
    </citation>
    <scope>IDENTIFICATION</scope>
</reference>
<dbReference type="AlphaFoldDB" id="A0A915KA08"/>